<feature type="compositionally biased region" description="Polar residues" evidence="1">
    <location>
        <begin position="1"/>
        <end position="16"/>
    </location>
</feature>
<name>A0A198A8P4_9BACL</name>
<feature type="region of interest" description="Disordered" evidence="1">
    <location>
        <begin position="1"/>
        <end position="26"/>
    </location>
</feature>
<evidence type="ECO:0000313" key="3">
    <source>
        <dbReference type="EMBL" id="OAS17839.1"/>
    </source>
</evidence>
<dbReference type="AlphaFoldDB" id="A0A198A8P4"/>
<dbReference type="RefSeq" id="WP_068664811.1">
    <property type="nucleotide sequence ID" value="NZ_LYPB01000069.1"/>
</dbReference>
<dbReference type="Proteomes" id="UP000078454">
    <property type="component" value="Unassembled WGS sequence"/>
</dbReference>
<dbReference type="Gene3D" id="2.60.120.260">
    <property type="entry name" value="Galactose-binding domain-like"/>
    <property type="match status" value="1"/>
</dbReference>
<protein>
    <recommendedName>
        <fullName evidence="2">F5/8 type C domain-containing protein</fullName>
    </recommendedName>
</protein>
<feature type="domain" description="F5/8 type C" evidence="2">
    <location>
        <begin position="1"/>
        <end position="164"/>
    </location>
</feature>
<gene>
    <name evidence="3" type="ORF">A8708_27855</name>
</gene>
<dbReference type="InterPro" id="IPR008979">
    <property type="entry name" value="Galactose-bd-like_sf"/>
</dbReference>
<dbReference type="SUPFAM" id="SSF49785">
    <property type="entry name" value="Galactose-binding domain-like"/>
    <property type="match status" value="1"/>
</dbReference>
<reference evidence="3 4" key="1">
    <citation type="submission" date="2016-05" db="EMBL/GenBank/DDBJ databases">
        <title>Paenibacillus sp. 1ZS3-15 nov., isolated from the rhizosphere soil.</title>
        <authorList>
            <person name="Zhang X.X."/>
            <person name="Zhang J."/>
        </authorList>
    </citation>
    <scope>NUCLEOTIDE SEQUENCE [LARGE SCALE GENOMIC DNA]</scope>
    <source>
        <strain evidence="3 4">1ZS3-15</strain>
    </source>
</reference>
<evidence type="ECO:0000313" key="4">
    <source>
        <dbReference type="Proteomes" id="UP000078454"/>
    </source>
</evidence>
<proteinExistence type="predicted"/>
<dbReference type="EMBL" id="LYPB01000069">
    <property type="protein sequence ID" value="OAS17839.1"/>
    <property type="molecule type" value="Genomic_DNA"/>
</dbReference>
<dbReference type="OrthoDB" id="9801455at2"/>
<comment type="caution">
    <text evidence="3">The sequence shown here is derived from an EMBL/GenBank/DDBJ whole genome shotgun (WGS) entry which is preliminary data.</text>
</comment>
<organism evidence="3 4">
    <name type="scientific">Paenibacillus oryzisoli</name>
    <dbReference type="NCBI Taxonomy" id="1850517"/>
    <lineage>
        <taxon>Bacteria</taxon>
        <taxon>Bacillati</taxon>
        <taxon>Bacillota</taxon>
        <taxon>Bacilli</taxon>
        <taxon>Bacillales</taxon>
        <taxon>Paenibacillaceae</taxon>
        <taxon>Paenibacillus</taxon>
    </lineage>
</organism>
<accession>A0A198A8P4</accession>
<evidence type="ECO:0000256" key="1">
    <source>
        <dbReference type="SAM" id="MobiDB-lite"/>
    </source>
</evidence>
<sequence>MYVTQFPSMTKPSRASSCEVGKEASKAADENTQSWWRAASNEPGEWLEIDLKHVCDLRAVQINFADDQLDLSFPNGVTPMENGVINITKRYLDERMHVTRWLLEGSIDGEDYFVMEDKSCVDSDLSHDFVVKEEGLKARYIKCTVKELPYNQHTCISGLRVFGIGEGEHPEQVSNVQTKLLSELDLSVAWESDSALGFNVLWGFAPDKLYHSYMVFERKSVQIGALIKGQSLYVRVDAFNEVGITEGEVRCVIE</sequence>
<dbReference type="InterPro" id="IPR000421">
    <property type="entry name" value="FA58C"/>
</dbReference>
<dbReference type="PROSITE" id="PS50022">
    <property type="entry name" value="FA58C_3"/>
    <property type="match status" value="1"/>
</dbReference>
<evidence type="ECO:0000259" key="2">
    <source>
        <dbReference type="PROSITE" id="PS50022"/>
    </source>
</evidence>
<dbReference type="STRING" id="1850517.A8708_27855"/>
<keyword evidence="4" id="KW-1185">Reference proteome</keyword>